<keyword evidence="8 10" id="KW-0811">Translocation</keyword>
<dbReference type="GO" id="GO:0009306">
    <property type="term" value="P:protein secretion"/>
    <property type="evidence" value="ECO:0007669"/>
    <property type="project" value="UniProtKB-UniRule"/>
</dbReference>
<dbReference type="InterPro" id="IPR004692">
    <property type="entry name" value="SecG"/>
</dbReference>
<evidence type="ECO:0000256" key="5">
    <source>
        <dbReference type="ARBA" id="ARBA00022692"/>
    </source>
</evidence>
<evidence type="ECO:0000256" key="1">
    <source>
        <dbReference type="ARBA" id="ARBA00004651"/>
    </source>
</evidence>
<keyword evidence="4 10" id="KW-1003">Cell membrane</keyword>
<comment type="subcellular location">
    <subcellularLocation>
        <location evidence="1 10">Cell membrane</location>
        <topology evidence="1 10">Multi-pass membrane protein</topology>
    </subcellularLocation>
</comment>
<keyword evidence="7 10" id="KW-1133">Transmembrane helix</keyword>
<dbReference type="GO" id="GO:0065002">
    <property type="term" value="P:intracellular protein transmembrane transport"/>
    <property type="evidence" value="ECO:0007669"/>
    <property type="project" value="TreeGrafter"/>
</dbReference>
<dbReference type="GO" id="GO:0015450">
    <property type="term" value="F:protein-transporting ATPase activity"/>
    <property type="evidence" value="ECO:0007669"/>
    <property type="project" value="UniProtKB-UniRule"/>
</dbReference>
<keyword evidence="12" id="KW-1185">Reference proteome</keyword>
<dbReference type="AlphaFoldDB" id="A0A972H0Y6"/>
<evidence type="ECO:0000256" key="10">
    <source>
        <dbReference type="RuleBase" id="RU365087"/>
    </source>
</evidence>
<dbReference type="PANTHER" id="PTHR34182">
    <property type="entry name" value="PROTEIN-EXPORT MEMBRANE PROTEIN SECG"/>
    <property type="match status" value="1"/>
</dbReference>
<feature type="transmembrane region" description="Helical" evidence="10">
    <location>
        <begin position="53"/>
        <end position="76"/>
    </location>
</feature>
<comment type="similarity">
    <text evidence="2 10">Belongs to the SecG family.</text>
</comment>
<comment type="caution">
    <text evidence="10">Lacks conserved residue(s) required for the propagation of feature annotation.</text>
</comment>
<comment type="function">
    <text evidence="10">Involved in protein export. Participates in an early event of protein translocation.</text>
</comment>
<dbReference type="NCBIfam" id="TIGR00810">
    <property type="entry name" value="secG"/>
    <property type="match status" value="1"/>
</dbReference>
<evidence type="ECO:0000256" key="3">
    <source>
        <dbReference type="ARBA" id="ARBA00022448"/>
    </source>
</evidence>
<keyword evidence="3 10" id="KW-0813">Transport</keyword>
<reference evidence="11" key="1">
    <citation type="submission" date="2019-10" db="EMBL/GenBank/DDBJ databases">
        <title>Description of Paenibacillus glebae sp. nov.</title>
        <authorList>
            <person name="Carlier A."/>
            <person name="Qi S."/>
        </authorList>
    </citation>
    <scope>NUCLEOTIDE SEQUENCE</scope>
    <source>
        <strain evidence="11">LMG 31456</strain>
    </source>
</reference>
<proteinExistence type="inferred from homology"/>
<evidence type="ECO:0000256" key="4">
    <source>
        <dbReference type="ARBA" id="ARBA00022475"/>
    </source>
</evidence>
<protein>
    <recommendedName>
        <fullName evidence="10">Protein-export membrane protein SecG</fullName>
    </recommendedName>
</protein>
<name>A0A972H0Y6_9BACL</name>
<comment type="caution">
    <text evidence="11">The sequence shown here is derived from an EMBL/GenBank/DDBJ whole genome shotgun (WGS) entry which is preliminary data.</text>
</comment>
<dbReference type="Proteomes" id="UP000641588">
    <property type="component" value="Unassembled WGS sequence"/>
</dbReference>
<dbReference type="GO" id="GO:0005886">
    <property type="term" value="C:plasma membrane"/>
    <property type="evidence" value="ECO:0007669"/>
    <property type="project" value="UniProtKB-SubCell"/>
</dbReference>
<gene>
    <name evidence="11" type="primary">secG</name>
    <name evidence="11" type="ORF">GC093_33985</name>
</gene>
<evidence type="ECO:0000256" key="7">
    <source>
        <dbReference type="ARBA" id="ARBA00022989"/>
    </source>
</evidence>
<evidence type="ECO:0000256" key="2">
    <source>
        <dbReference type="ARBA" id="ARBA00008445"/>
    </source>
</evidence>
<evidence type="ECO:0000313" key="12">
    <source>
        <dbReference type="Proteomes" id="UP000641588"/>
    </source>
</evidence>
<keyword evidence="5 10" id="KW-0812">Transmembrane</keyword>
<accession>A0A972H0Y6</accession>
<dbReference type="EMBL" id="WHOD01000129">
    <property type="protein sequence ID" value="NOU98204.1"/>
    <property type="molecule type" value="Genomic_DNA"/>
</dbReference>
<dbReference type="PRINTS" id="PR01651">
    <property type="entry name" value="SECGEXPORT"/>
</dbReference>
<dbReference type="RefSeq" id="WP_171656468.1">
    <property type="nucleotide sequence ID" value="NZ_WHOD01000129.1"/>
</dbReference>
<dbReference type="PANTHER" id="PTHR34182:SF1">
    <property type="entry name" value="PROTEIN-EXPORT MEMBRANE PROTEIN SECG"/>
    <property type="match status" value="1"/>
</dbReference>
<sequence>MELVLKIILVIASLGLIAAVLLQPGKSAGLSGAISGGAEHLFGKQKARGLELFLNRLTMGLAVVFFVLTLIVAYFVKTA</sequence>
<evidence type="ECO:0000313" key="11">
    <source>
        <dbReference type="EMBL" id="NOU98204.1"/>
    </source>
</evidence>
<evidence type="ECO:0000256" key="8">
    <source>
        <dbReference type="ARBA" id="ARBA00023010"/>
    </source>
</evidence>
<keyword evidence="9 10" id="KW-0472">Membrane</keyword>
<evidence type="ECO:0000256" key="6">
    <source>
        <dbReference type="ARBA" id="ARBA00022927"/>
    </source>
</evidence>
<organism evidence="11 12">
    <name type="scientific">Paenibacillus foliorum</name>
    <dbReference type="NCBI Taxonomy" id="2654974"/>
    <lineage>
        <taxon>Bacteria</taxon>
        <taxon>Bacillati</taxon>
        <taxon>Bacillota</taxon>
        <taxon>Bacilli</taxon>
        <taxon>Bacillales</taxon>
        <taxon>Paenibacillaceae</taxon>
        <taxon>Paenibacillus</taxon>
    </lineage>
</organism>
<dbReference type="GO" id="GO:0043952">
    <property type="term" value="P:protein transport by the Sec complex"/>
    <property type="evidence" value="ECO:0007669"/>
    <property type="project" value="TreeGrafter"/>
</dbReference>
<evidence type="ECO:0000256" key="9">
    <source>
        <dbReference type="ARBA" id="ARBA00023136"/>
    </source>
</evidence>
<dbReference type="Pfam" id="PF03840">
    <property type="entry name" value="SecG"/>
    <property type="match status" value="1"/>
</dbReference>
<keyword evidence="6 10" id="KW-0653">Protein transport</keyword>